<dbReference type="InterPro" id="IPR000620">
    <property type="entry name" value="EamA_dom"/>
</dbReference>
<feature type="transmembrane region" description="Helical" evidence="1">
    <location>
        <begin position="168"/>
        <end position="188"/>
    </location>
</feature>
<feature type="transmembrane region" description="Helical" evidence="1">
    <location>
        <begin position="83"/>
        <end position="101"/>
    </location>
</feature>
<gene>
    <name evidence="3" type="ORF">QTN89_24080</name>
</gene>
<feature type="transmembrane region" description="Helical" evidence="1">
    <location>
        <begin position="136"/>
        <end position="156"/>
    </location>
</feature>
<dbReference type="Pfam" id="PF00892">
    <property type="entry name" value="EamA"/>
    <property type="match status" value="1"/>
</dbReference>
<keyword evidence="1" id="KW-1133">Transmembrane helix</keyword>
<evidence type="ECO:0000256" key="1">
    <source>
        <dbReference type="SAM" id="Phobius"/>
    </source>
</evidence>
<sequence>MSDYLKLHFVILLWGSTAVLGNLIDLSATQLVLYRSVLATGLLFFFLGRHAKVAPSTAMLLILNGGLLGAHWIFFFLAVKVANVSICMIAMATISFWTALLEPLLVRSCRFQWINLLLGLVVLLGIYSIFRSESQFHYGLGVGVIGAILATLFSIANGRLATRASEQAVVMYEMAGAAIVCGATLIISEMFGLGLASDRWGLTAWECLSLAALVLGGTLLAYHIYVSLLHRLSVFTINFANNLEPIYGITLGAICFGDHRYLGIDFYFGAVIILSAVIAQPWLAIRSRRKLQPLT</sequence>
<feature type="transmembrane region" description="Helical" evidence="1">
    <location>
        <begin position="200"/>
        <end position="222"/>
    </location>
</feature>
<organism evidence="3 4">
    <name type="scientific">Roseiconus lacunae</name>
    <dbReference type="NCBI Taxonomy" id="2605694"/>
    <lineage>
        <taxon>Bacteria</taxon>
        <taxon>Pseudomonadati</taxon>
        <taxon>Planctomycetota</taxon>
        <taxon>Planctomycetia</taxon>
        <taxon>Pirellulales</taxon>
        <taxon>Pirellulaceae</taxon>
        <taxon>Roseiconus</taxon>
    </lineage>
</organism>
<keyword evidence="1" id="KW-0472">Membrane</keyword>
<feature type="transmembrane region" description="Helical" evidence="1">
    <location>
        <begin position="234"/>
        <end position="254"/>
    </location>
</feature>
<comment type="caution">
    <text evidence="3">The sequence shown here is derived from an EMBL/GenBank/DDBJ whole genome shotgun (WGS) entry which is preliminary data.</text>
</comment>
<keyword evidence="4" id="KW-1185">Reference proteome</keyword>
<feature type="domain" description="EamA" evidence="2">
    <location>
        <begin position="139"/>
        <end position="278"/>
    </location>
</feature>
<evidence type="ECO:0000313" key="3">
    <source>
        <dbReference type="EMBL" id="MDM4018552.1"/>
    </source>
</evidence>
<feature type="transmembrane region" description="Helical" evidence="1">
    <location>
        <begin position="113"/>
        <end position="130"/>
    </location>
</feature>
<feature type="transmembrane region" description="Helical" evidence="1">
    <location>
        <begin position="266"/>
        <end position="285"/>
    </location>
</feature>
<dbReference type="Proteomes" id="UP001239462">
    <property type="component" value="Unassembled WGS sequence"/>
</dbReference>
<feature type="transmembrane region" description="Helical" evidence="1">
    <location>
        <begin position="60"/>
        <end position="77"/>
    </location>
</feature>
<dbReference type="InterPro" id="IPR037185">
    <property type="entry name" value="EmrE-like"/>
</dbReference>
<dbReference type="EMBL" id="JASZZN010000023">
    <property type="protein sequence ID" value="MDM4018552.1"/>
    <property type="molecule type" value="Genomic_DNA"/>
</dbReference>
<feature type="transmembrane region" description="Helical" evidence="1">
    <location>
        <begin position="31"/>
        <end position="48"/>
    </location>
</feature>
<evidence type="ECO:0000313" key="4">
    <source>
        <dbReference type="Proteomes" id="UP001239462"/>
    </source>
</evidence>
<keyword evidence="1" id="KW-0812">Transmembrane</keyword>
<evidence type="ECO:0000259" key="2">
    <source>
        <dbReference type="Pfam" id="PF00892"/>
    </source>
</evidence>
<accession>A0ABT7PPW3</accession>
<proteinExistence type="predicted"/>
<protein>
    <submittedName>
        <fullName evidence="3">Permease</fullName>
    </submittedName>
</protein>
<reference evidence="3 4" key="1">
    <citation type="submission" date="2023-06" db="EMBL/GenBank/DDBJ databases">
        <title>Roseiconus lacunae JC819 isolated from Gulf of Mannar region, Tamil Nadu.</title>
        <authorList>
            <person name="Pk S."/>
            <person name="Ch S."/>
            <person name="Ch V.R."/>
        </authorList>
    </citation>
    <scope>NUCLEOTIDE SEQUENCE [LARGE SCALE GENOMIC DNA]</scope>
    <source>
        <strain evidence="3 4">JC819</strain>
    </source>
</reference>
<dbReference type="RefSeq" id="WP_230776974.1">
    <property type="nucleotide sequence ID" value="NZ_CP141221.1"/>
</dbReference>
<dbReference type="SUPFAM" id="SSF103481">
    <property type="entry name" value="Multidrug resistance efflux transporter EmrE"/>
    <property type="match status" value="1"/>
</dbReference>
<name>A0ABT7PPW3_9BACT</name>